<evidence type="ECO:0000256" key="4">
    <source>
        <dbReference type="ARBA" id="ARBA00023136"/>
    </source>
</evidence>
<protein>
    <submittedName>
        <fullName evidence="7">VirB3 family type IV secretion system protein</fullName>
    </submittedName>
</protein>
<evidence type="ECO:0000256" key="1">
    <source>
        <dbReference type="ARBA" id="ARBA00004370"/>
    </source>
</evidence>
<reference evidence="7 8" key="1">
    <citation type="submission" date="2024-07" db="EMBL/GenBank/DDBJ databases">
        <authorList>
            <person name="Dulla G.F.J."/>
            <person name="Delorm J.G."/>
        </authorList>
    </citation>
    <scope>NUCLEOTIDE SEQUENCE [LARGE SCALE GENOMIC DNA]</scope>
    <source>
        <strain evidence="7 8">JGD 233</strain>
    </source>
</reference>
<evidence type="ECO:0000256" key="3">
    <source>
        <dbReference type="ARBA" id="ARBA00022989"/>
    </source>
</evidence>
<evidence type="ECO:0000256" key="5">
    <source>
        <dbReference type="SAM" id="MobiDB-lite"/>
    </source>
</evidence>
<comment type="caution">
    <text evidence="7">The sequence shown here is derived from an EMBL/GenBank/DDBJ whole genome shotgun (WGS) entry which is preliminary data.</text>
</comment>
<feature type="region of interest" description="Disordered" evidence="5">
    <location>
        <begin position="87"/>
        <end position="106"/>
    </location>
</feature>
<proteinExistence type="predicted"/>
<dbReference type="RefSeq" id="WP_367168713.1">
    <property type="nucleotide sequence ID" value="NZ_JBFKZN010000018.1"/>
</dbReference>
<feature type="transmembrane region" description="Helical" evidence="6">
    <location>
        <begin position="27"/>
        <end position="59"/>
    </location>
</feature>
<dbReference type="InterPro" id="IPR007792">
    <property type="entry name" value="T4SS_VirB3/TrbD/AvhB"/>
</dbReference>
<sequence>MYEDGRYPLFKGAARLPRVAGIPRKPAIFILVVSMTSFLIIHAWAILVLIFLWVPAAALTKYDDRMFRIITLWFKTKFVNSYESPFKDWGGSSYSPVDYKRKGLKK</sequence>
<dbReference type="Pfam" id="PF05101">
    <property type="entry name" value="VirB3"/>
    <property type="match status" value="1"/>
</dbReference>
<evidence type="ECO:0000313" key="8">
    <source>
        <dbReference type="Proteomes" id="UP001554567"/>
    </source>
</evidence>
<keyword evidence="3 6" id="KW-1133">Transmembrane helix</keyword>
<keyword evidence="8" id="KW-1185">Reference proteome</keyword>
<gene>
    <name evidence="7" type="ORF">ABW286_21960</name>
</gene>
<dbReference type="Proteomes" id="UP001554567">
    <property type="component" value="Unassembled WGS sequence"/>
</dbReference>
<evidence type="ECO:0000256" key="6">
    <source>
        <dbReference type="SAM" id="Phobius"/>
    </source>
</evidence>
<evidence type="ECO:0000256" key="2">
    <source>
        <dbReference type="ARBA" id="ARBA00022692"/>
    </source>
</evidence>
<keyword evidence="4 6" id="KW-0472">Membrane</keyword>
<keyword evidence="2 6" id="KW-0812">Transmembrane</keyword>
<accession>A0ABV3N7K8</accession>
<comment type="subcellular location">
    <subcellularLocation>
        <location evidence="1">Membrane</location>
    </subcellularLocation>
</comment>
<dbReference type="EMBL" id="JBFKZN010000018">
    <property type="protein sequence ID" value="MEW5291805.1"/>
    <property type="molecule type" value="Genomic_DNA"/>
</dbReference>
<evidence type="ECO:0000313" key="7">
    <source>
        <dbReference type="EMBL" id="MEW5291805.1"/>
    </source>
</evidence>
<organism evidence="7 8">
    <name type="scientific">Erwinia papayae</name>
    <dbReference type="NCBI Taxonomy" id="206499"/>
    <lineage>
        <taxon>Bacteria</taxon>
        <taxon>Pseudomonadati</taxon>
        <taxon>Pseudomonadota</taxon>
        <taxon>Gammaproteobacteria</taxon>
        <taxon>Enterobacterales</taxon>
        <taxon>Erwiniaceae</taxon>
        <taxon>Erwinia</taxon>
    </lineage>
</organism>
<name>A0ABV3N7K8_9GAMM</name>